<dbReference type="NCBIfam" id="TIGR01681">
    <property type="entry name" value="HAD-SF-IIIC"/>
    <property type="match status" value="1"/>
</dbReference>
<sequence>MKTLLEIFKDSSINSFTDYISLGKKIEQEKIANQLDINKTINVAILSSSTLNGMKEVLIAQSSSFDIFVNVYIGEYGQYAQEILNSDSNLFSFNPDIVIINIDTKAIAGEYYYTPYKKKEKARKAWVKETANFLLDLTSQICAKSSAKILLHNLEVPTYSPLGIVENKEMYGYIESIEDVNRILREKCKSKNQVYIYDYNAFCSQLGKANVLDSKMYYMADLKLKTQFIPTLCGDYTKYIQAIASLTRKCIVLDLDNTLWGGTVGESGFEGIHLGPTPEGRPFLDFQKYLYALYDRGVILAINSKNNEEEAMEVIQNHPHMILRKKCFSAIRINWDDKVKNIKSLAEEINIGLDSLVFIDDDPMNREMVQKFLPDVAVIDLPKDSSMYVDTLINMSYFDSLRITTEDKLKGKMYQAEKERSNLSKTTLNLTDYLRSLNIIIYIKEANKNTIPRISQLTQKTNQFNLTTKRYTEEDIIKFSKSNDFRVISIRLIDKFGDSGLTGVAVIDKKNTNKWRIDTFLLSCRILGRRAEEVLLAYIIKEAKMKGVRYVYGHYIDSLKNAPAKNFYGDNGFKKIDSSDEMEVWKYDTKKEYSYPDFINYKIS</sequence>
<dbReference type="InterPro" id="IPR004274">
    <property type="entry name" value="FCP1_dom"/>
</dbReference>
<reference evidence="3" key="1">
    <citation type="submission" date="2018-05" db="EMBL/GenBank/DDBJ databases">
        <authorList>
            <person name="Lanie J.A."/>
            <person name="Ng W.-L."/>
            <person name="Kazmierczak K.M."/>
            <person name="Andrzejewski T.M."/>
            <person name="Davidsen T.M."/>
            <person name="Wayne K.J."/>
            <person name="Tettelin H."/>
            <person name="Glass J.I."/>
            <person name="Rusch D."/>
            <person name="Podicherti R."/>
            <person name="Tsui H.-C.T."/>
            <person name="Winkler M.E."/>
        </authorList>
    </citation>
    <scope>NUCLEOTIDE SEQUENCE</scope>
</reference>
<evidence type="ECO:0000313" key="3">
    <source>
        <dbReference type="EMBL" id="SVA25356.1"/>
    </source>
</evidence>
<dbReference type="InterPro" id="IPR049369">
    <property type="entry name" value="BF1531-like_N"/>
</dbReference>
<dbReference type="Gene3D" id="3.40.50.1110">
    <property type="entry name" value="SGNH hydrolase"/>
    <property type="match status" value="1"/>
</dbReference>
<name>A0A381UAW8_9ZZZZ</name>
<organism evidence="3">
    <name type="scientific">marine metagenome</name>
    <dbReference type="NCBI Taxonomy" id="408172"/>
    <lineage>
        <taxon>unclassified sequences</taxon>
        <taxon>metagenomes</taxon>
        <taxon>ecological metagenomes</taxon>
    </lineage>
</organism>
<dbReference type="AlphaFoldDB" id="A0A381UAW8"/>
<dbReference type="InterPro" id="IPR016181">
    <property type="entry name" value="Acyl_CoA_acyltransferase"/>
</dbReference>
<feature type="domain" description="BF1531-like N-terminal" evidence="2">
    <location>
        <begin position="62"/>
        <end position="233"/>
    </location>
</feature>
<dbReference type="Pfam" id="PF03031">
    <property type="entry name" value="NIF"/>
    <property type="match status" value="1"/>
</dbReference>
<dbReference type="Gene3D" id="3.40.630.30">
    <property type="match status" value="1"/>
</dbReference>
<dbReference type="Gene3D" id="3.40.50.1000">
    <property type="entry name" value="HAD superfamily/HAD-like"/>
    <property type="match status" value="1"/>
</dbReference>
<dbReference type="InterPro" id="IPR010037">
    <property type="entry name" value="FkbH_domain"/>
</dbReference>
<protein>
    <submittedName>
        <fullName evidence="3">Uncharacterized protein</fullName>
    </submittedName>
</protein>
<gene>
    <name evidence="3" type="ORF">METZ01_LOCUS78210</name>
</gene>
<dbReference type="InterPro" id="IPR010033">
    <property type="entry name" value="HAD_SF_ppase_IIIC"/>
</dbReference>
<dbReference type="InterPro" id="IPR023214">
    <property type="entry name" value="HAD_sf"/>
</dbReference>
<proteinExistence type="predicted"/>
<dbReference type="InterPro" id="IPR036514">
    <property type="entry name" value="SGNH_hydro_sf"/>
</dbReference>
<feature type="domain" description="FCP1 homology" evidence="1">
    <location>
        <begin position="249"/>
        <end position="368"/>
    </location>
</feature>
<dbReference type="NCBIfam" id="TIGR01686">
    <property type="entry name" value="FkbH"/>
    <property type="match status" value="1"/>
</dbReference>
<dbReference type="EMBL" id="UINC01006081">
    <property type="protein sequence ID" value="SVA25356.1"/>
    <property type="molecule type" value="Genomic_DNA"/>
</dbReference>
<dbReference type="SUPFAM" id="SSF55729">
    <property type="entry name" value="Acyl-CoA N-acyltransferases (Nat)"/>
    <property type="match status" value="1"/>
</dbReference>
<accession>A0A381UAW8</accession>
<evidence type="ECO:0000259" key="2">
    <source>
        <dbReference type="Pfam" id="PF21211"/>
    </source>
</evidence>
<dbReference type="Pfam" id="PF21211">
    <property type="entry name" value="FkbH_N"/>
    <property type="match status" value="1"/>
</dbReference>
<dbReference type="InterPro" id="IPR036412">
    <property type="entry name" value="HAD-like_sf"/>
</dbReference>
<evidence type="ECO:0000259" key="1">
    <source>
        <dbReference type="Pfam" id="PF03031"/>
    </source>
</evidence>
<dbReference type="SUPFAM" id="SSF56784">
    <property type="entry name" value="HAD-like"/>
    <property type="match status" value="1"/>
</dbReference>